<dbReference type="GO" id="GO:0003676">
    <property type="term" value="F:nucleic acid binding"/>
    <property type="evidence" value="ECO:0007669"/>
    <property type="project" value="InterPro"/>
</dbReference>
<dbReference type="InterPro" id="IPR035979">
    <property type="entry name" value="RBD_domain_sf"/>
</dbReference>
<accession>A0A1Y1ZPI5</accession>
<evidence type="ECO:0000313" key="3">
    <source>
        <dbReference type="Proteomes" id="UP000193144"/>
    </source>
</evidence>
<comment type="caution">
    <text evidence="2">The sequence shown here is derived from an EMBL/GenBank/DDBJ whole genome shotgun (WGS) entry which is preliminary data.</text>
</comment>
<dbReference type="SUPFAM" id="SSF54928">
    <property type="entry name" value="RNA-binding domain, RBD"/>
    <property type="match status" value="1"/>
</dbReference>
<gene>
    <name evidence="2" type="ORF">BCR34DRAFT_614215</name>
</gene>
<evidence type="ECO:0000256" key="1">
    <source>
        <dbReference type="SAM" id="MobiDB-lite"/>
    </source>
</evidence>
<dbReference type="InterPro" id="IPR012677">
    <property type="entry name" value="Nucleotide-bd_a/b_plait_sf"/>
</dbReference>
<keyword evidence="3" id="KW-1185">Reference proteome</keyword>
<evidence type="ECO:0000313" key="2">
    <source>
        <dbReference type="EMBL" id="ORY12159.1"/>
    </source>
</evidence>
<evidence type="ECO:0008006" key="4">
    <source>
        <dbReference type="Google" id="ProtNLM"/>
    </source>
</evidence>
<reference evidence="2 3" key="1">
    <citation type="submission" date="2016-07" db="EMBL/GenBank/DDBJ databases">
        <title>Pervasive Adenine N6-methylation of Active Genes in Fungi.</title>
        <authorList>
            <consortium name="DOE Joint Genome Institute"/>
            <person name="Mondo S.J."/>
            <person name="Dannebaum R.O."/>
            <person name="Kuo R.C."/>
            <person name="Labutti K."/>
            <person name="Haridas S."/>
            <person name="Kuo A."/>
            <person name="Salamov A."/>
            <person name="Ahrendt S.R."/>
            <person name="Lipzen A."/>
            <person name="Sullivan W."/>
            <person name="Andreopoulos W.B."/>
            <person name="Clum A."/>
            <person name="Lindquist E."/>
            <person name="Daum C."/>
            <person name="Ramamoorthy G.K."/>
            <person name="Gryganskyi A."/>
            <person name="Culley D."/>
            <person name="Magnuson J.K."/>
            <person name="James T.Y."/>
            <person name="O'Malley M.A."/>
            <person name="Stajich J.E."/>
            <person name="Spatafora J.W."/>
            <person name="Visel A."/>
            <person name="Grigoriev I.V."/>
        </authorList>
    </citation>
    <scope>NUCLEOTIDE SEQUENCE [LARGE SCALE GENOMIC DNA]</scope>
    <source>
        <strain evidence="2 3">CBS 115471</strain>
    </source>
</reference>
<dbReference type="Gene3D" id="3.30.70.330">
    <property type="match status" value="1"/>
</dbReference>
<proteinExistence type="predicted"/>
<feature type="compositionally biased region" description="Low complexity" evidence="1">
    <location>
        <begin position="106"/>
        <end position="123"/>
    </location>
</feature>
<feature type="region of interest" description="Disordered" evidence="1">
    <location>
        <begin position="94"/>
        <end position="123"/>
    </location>
</feature>
<sequence length="411" mass="46228">MDSSGRYRIHVNGGHTGSHQRFESEADYQKKARITESLAMAASRREFLPLSLKNFVPASESSSTAVENASQEKLAQVPQWVDTVIKHTAMENTANHSPTFLDGHLSVSPQPGQTPSSPSSGGWISSSVQWPVCEMKPRLTALQQAELTDALRELNPTTVNNRPRTPVKSDHLLKKMVAASRTSTFGKLEQTRAEFDTLSSKFEALRHTTTNGNRKEDPLPLDPKRALAEIKREVALREAKKTAAAKEQTTQPKTSDEIAQEIGRFLDAQGVDWRPIDAMTRFFWGDGPGSLKDQRQVQADLEHAFSEWEKIANIELEEQKEYEKRQRDAHLYTTVIVSNIAADAEVNDILELFWDFKVANVTFLVDREPLKRTRVAEVELYDKRSAECAVRIIQYGYIFGLKVETCPAFQG</sequence>
<dbReference type="OrthoDB" id="3796937at2759"/>
<organism evidence="2 3">
    <name type="scientific">Clohesyomyces aquaticus</name>
    <dbReference type="NCBI Taxonomy" id="1231657"/>
    <lineage>
        <taxon>Eukaryota</taxon>
        <taxon>Fungi</taxon>
        <taxon>Dikarya</taxon>
        <taxon>Ascomycota</taxon>
        <taxon>Pezizomycotina</taxon>
        <taxon>Dothideomycetes</taxon>
        <taxon>Pleosporomycetidae</taxon>
        <taxon>Pleosporales</taxon>
        <taxon>Lindgomycetaceae</taxon>
        <taxon>Clohesyomyces</taxon>
    </lineage>
</organism>
<dbReference type="Proteomes" id="UP000193144">
    <property type="component" value="Unassembled WGS sequence"/>
</dbReference>
<dbReference type="AlphaFoldDB" id="A0A1Y1ZPI5"/>
<protein>
    <recommendedName>
        <fullName evidence="4">RRM domain-containing protein</fullName>
    </recommendedName>
</protein>
<dbReference type="EMBL" id="MCFA01000054">
    <property type="protein sequence ID" value="ORY12159.1"/>
    <property type="molecule type" value="Genomic_DNA"/>
</dbReference>
<name>A0A1Y1ZPI5_9PLEO</name>